<keyword evidence="7" id="KW-0444">Lipid biosynthesis</keyword>
<dbReference type="GO" id="GO:0045337">
    <property type="term" value="P:farnesyl diphosphate biosynthetic process"/>
    <property type="evidence" value="ECO:0007669"/>
    <property type="project" value="TreeGrafter"/>
</dbReference>
<dbReference type="GO" id="GO:0046872">
    <property type="term" value="F:metal ion binding"/>
    <property type="evidence" value="ECO:0007669"/>
    <property type="project" value="UniProtKB-KW"/>
</dbReference>
<dbReference type="InterPro" id="IPR008949">
    <property type="entry name" value="Isoprenoid_synthase_dom_sf"/>
</dbReference>
<dbReference type="EMBL" id="HG529537">
    <property type="protein sequence ID" value="CDI52323.1"/>
    <property type="molecule type" value="Genomic_DNA"/>
</dbReference>
<dbReference type="Pfam" id="PF00348">
    <property type="entry name" value="polyprenyl_synt"/>
    <property type="match status" value="1"/>
</dbReference>
<dbReference type="InterPro" id="IPR000092">
    <property type="entry name" value="Polyprenyl_synt"/>
</dbReference>
<keyword evidence="8 16" id="KW-0808">Transferase</keyword>
<comment type="pathway">
    <text evidence="3">Isoprenoid biosynthesis; farnesyl diphosphate biosynthesis; farnesyl diphosphate from geranyl diphosphate and isopentenyl diphosphate: step 1/1.</text>
</comment>
<dbReference type="EC" id="2.5.1.10" evidence="5"/>
<dbReference type="CDD" id="cd00685">
    <property type="entry name" value="Trans_IPPS_HT"/>
    <property type="match status" value="1"/>
</dbReference>
<sequence>MSAFTNLDPQALANKAQLKIQKRKRFEAVFPLLVEELTTYLASENMPTEATDWFRRNLDYNTPGGKLNRGLSVVDTAEILLCTDAATGKLSRQLTEPEYLKAAILGWCVELLQAYFLVADDMMDASVTRRGQPCWYRVEGVGNIAINDAFMLEAAIYFLLKKHFRSDPYYGMLLELFHDVTFQTELGQLIDLITAPEDSVDLSKFSLQKHHLIVVYKTAFYSFYLPVALAMRMAGVTDESLYKQALDILLPMGEYFQVQDDFLDCYGTPEQIGKIGTDIFDNKCSWNINVALQNATPQQRQLLDDNYGKKDPECEKRVKDVFNQSNIDLVARFQKYEAESYEHINNLINNLPESQGLRRGIFRSFLEKVYRRSK</sequence>
<dbReference type="InterPro" id="IPR033749">
    <property type="entry name" value="Polyprenyl_synt_CS"/>
</dbReference>
<dbReference type="SUPFAM" id="SSF48576">
    <property type="entry name" value="Terpenoid synthases"/>
    <property type="match status" value="1"/>
</dbReference>
<evidence type="ECO:0000313" key="17">
    <source>
        <dbReference type="EMBL" id="CDI52323.1"/>
    </source>
</evidence>
<reference evidence="17" key="1">
    <citation type="journal article" date="2014" name="Genome Biol. Evol.">
        <title>Gene Loss Rather Than Gene Gain Is Associated with a Host Jump from Monocots to Dicots in the Smut Fungus Melanopsichium pennsylvanicum.</title>
        <authorList>
            <person name="Sharma R."/>
            <person name="Mishra B."/>
            <person name="Runge F."/>
            <person name="Thines M."/>
        </authorList>
    </citation>
    <scope>NUCLEOTIDE SEQUENCE</scope>
    <source>
        <strain evidence="17">4</strain>
    </source>
</reference>
<keyword evidence="11" id="KW-0443">Lipid metabolism</keyword>
<dbReference type="GO" id="GO:0004161">
    <property type="term" value="F:dimethylallyltranstransferase activity"/>
    <property type="evidence" value="ECO:0007669"/>
    <property type="project" value="UniProtKB-EC"/>
</dbReference>
<evidence type="ECO:0000256" key="4">
    <source>
        <dbReference type="ARBA" id="ARBA00006706"/>
    </source>
</evidence>
<evidence type="ECO:0000256" key="1">
    <source>
        <dbReference type="ARBA" id="ARBA00001946"/>
    </source>
</evidence>
<dbReference type="PANTHER" id="PTHR11525:SF0">
    <property type="entry name" value="FARNESYL PYROPHOSPHATE SYNTHASE"/>
    <property type="match status" value="1"/>
</dbReference>
<organism evidence="17">
    <name type="scientific">Melanopsichium pennsylvanicum 4</name>
    <dbReference type="NCBI Taxonomy" id="1398559"/>
    <lineage>
        <taxon>Eukaryota</taxon>
        <taxon>Fungi</taxon>
        <taxon>Dikarya</taxon>
        <taxon>Basidiomycota</taxon>
        <taxon>Ustilaginomycotina</taxon>
        <taxon>Ustilaginomycetes</taxon>
        <taxon>Ustilaginales</taxon>
        <taxon>Ustilaginaceae</taxon>
        <taxon>Melanopsichium</taxon>
    </lineage>
</organism>
<dbReference type="PROSITE" id="PS00723">
    <property type="entry name" value="POLYPRENYL_SYNTHASE_1"/>
    <property type="match status" value="1"/>
</dbReference>
<evidence type="ECO:0000256" key="11">
    <source>
        <dbReference type="ARBA" id="ARBA00023098"/>
    </source>
</evidence>
<protein>
    <recommendedName>
        <fullName evidence="15">(2E,6E)-farnesyl diphosphate synthase</fullName>
        <ecNumber evidence="6">2.5.1.1</ecNumber>
        <ecNumber evidence="5">2.5.1.10</ecNumber>
    </recommendedName>
    <alternativeName>
        <fullName evidence="14">Dimethylallyltranstransferase</fullName>
    </alternativeName>
    <alternativeName>
        <fullName evidence="13">Farnesyl diphosphate synthase</fullName>
    </alternativeName>
    <alternativeName>
        <fullName evidence="12">Geranyltranstransferase</fullName>
    </alternativeName>
</protein>
<comment type="cofactor">
    <cofactor evidence="1">
        <name>Mg(2+)</name>
        <dbReference type="ChEBI" id="CHEBI:18420"/>
    </cofactor>
</comment>
<evidence type="ECO:0000256" key="7">
    <source>
        <dbReference type="ARBA" id="ARBA00022516"/>
    </source>
</evidence>
<keyword evidence="10" id="KW-0460">Magnesium</keyword>
<evidence type="ECO:0000256" key="9">
    <source>
        <dbReference type="ARBA" id="ARBA00022723"/>
    </source>
</evidence>
<dbReference type="FunFam" id="1.10.600.10:FF:000006">
    <property type="entry name" value="Farnesyl pyrophosphate synthase"/>
    <property type="match status" value="1"/>
</dbReference>
<dbReference type="InterPro" id="IPR039702">
    <property type="entry name" value="FPS1-like"/>
</dbReference>
<accession>A0A077R0R9</accession>
<evidence type="ECO:0000256" key="14">
    <source>
        <dbReference type="ARBA" id="ARBA00032448"/>
    </source>
</evidence>
<comment type="pathway">
    <text evidence="2">Isoprenoid biosynthesis; geranyl diphosphate biosynthesis; geranyl diphosphate from dimethylallyl diphosphate and isopentenyl diphosphate: step 1/1.</text>
</comment>
<evidence type="ECO:0000256" key="6">
    <source>
        <dbReference type="ARBA" id="ARBA00012833"/>
    </source>
</evidence>
<dbReference type="PROSITE" id="PS00444">
    <property type="entry name" value="POLYPRENYL_SYNTHASE_2"/>
    <property type="match status" value="1"/>
</dbReference>
<dbReference type="AlphaFoldDB" id="A0A077R0R9"/>
<evidence type="ECO:0000256" key="10">
    <source>
        <dbReference type="ARBA" id="ARBA00022842"/>
    </source>
</evidence>
<evidence type="ECO:0000256" key="5">
    <source>
        <dbReference type="ARBA" id="ARBA00012439"/>
    </source>
</evidence>
<evidence type="ECO:0000256" key="8">
    <source>
        <dbReference type="ARBA" id="ARBA00022679"/>
    </source>
</evidence>
<keyword evidence="9" id="KW-0479">Metal-binding</keyword>
<dbReference type="SFLD" id="SFLDS00005">
    <property type="entry name" value="Isoprenoid_Synthase_Type_I"/>
    <property type="match status" value="1"/>
</dbReference>
<evidence type="ECO:0000256" key="2">
    <source>
        <dbReference type="ARBA" id="ARBA00004932"/>
    </source>
</evidence>
<dbReference type="GO" id="GO:0005737">
    <property type="term" value="C:cytoplasm"/>
    <property type="evidence" value="ECO:0007669"/>
    <property type="project" value="TreeGrafter"/>
</dbReference>
<dbReference type="SFLD" id="SFLDG01017">
    <property type="entry name" value="Polyprenyl_Transferase_Like"/>
    <property type="match status" value="1"/>
</dbReference>
<proteinExistence type="inferred from homology"/>
<dbReference type="EC" id="2.5.1.1" evidence="6"/>
<name>A0A077R0R9_9BASI</name>
<dbReference type="GO" id="GO:0004337">
    <property type="term" value="F:(2E,6E)-farnesyl diphosphate synthase activity"/>
    <property type="evidence" value="ECO:0007669"/>
    <property type="project" value="UniProtKB-EC"/>
</dbReference>
<dbReference type="PANTHER" id="PTHR11525">
    <property type="entry name" value="FARNESYL-PYROPHOSPHATE SYNTHETASE"/>
    <property type="match status" value="1"/>
</dbReference>
<dbReference type="Gene3D" id="1.10.600.10">
    <property type="entry name" value="Farnesyl Diphosphate Synthase"/>
    <property type="match status" value="1"/>
</dbReference>
<evidence type="ECO:0000256" key="16">
    <source>
        <dbReference type="RuleBase" id="RU004466"/>
    </source>
</evidence>
<evidence type="ECO:0000256" key="12">
    <source>
        <dbReference type="ARBA" id="ARBA00032380"/>
    </source>
</evidence>
<evidence type="ECO:0000256" key="3">
    <source>
        <dbReference type="ARBA" id="ARBA00005035"/>
    </source>
</evidence>
<comment type="similarity">
    <text evidence="4 16">Belongs to the FPP/GGPP synthase family.</text>
</comment>
<evidence type="ECO:0000256" key="15">
    <source>
        <dbReference type="ARBA" id="ARBA00032873"/>
    </source>
</evidence>
<evidence type="ECO:0000256" key="13">
    <source>
        <dbReference type="ARBA" id="ARBA00032424"/>
    </source>
</evidence>